<organism evidence="1 2">
    <name type="scientific">Hevea brasiliensis</name>
    <name type="common">Para rubber tree</name>
    <name type="synonym">Siphonia brasiliensis</name>
    <dbReference type="NCBI Taxonomy" id="3981"/>
    <lineage>
        <taxon>Eukaryota</taxon>
        <taxon>Viridiplantae</taxon>
        <taxon>Streptophyta</taxon>
        <taxon>Embryophyta</taxon>
        <taxon>Tracheophyta</taxon>
        <taxon>Spermatophyta</taxon>
        <taxon>Magnoliopsida</taxon>
        <taxon>eudicotyledons</taxon>
        <taxon>Gunneridae</taxon>
        <taxon>Pentapetalae</taxon>
        <taxon>rosids</taxon>
        <taxon>fabids</taxon>
        <taxon>Malpighiales</taxon>
        <taxon>Euphorbiaceae</taxon>
        <taxon>Crotonoideae</taxon>
        <taxon>Micrandreae</taxon>
        <taxon>Hevea</taxon>
    </lineage>
</organism>
<dbReference type="EMBL" id="JAAGAX010000009">
    <property type="protein sequence ID" value="KAF2303244.1"/>
    <property type="molecule type" value="Genomic_DNA"/>
</dbReference>
<sequence>MASMPRTSSTAILGSRPFSSSIAKPSNASLSLTTGQVCGKNYYVGIGIQGKKGRFQFHVAVNNVATDVSFVEDGVYPFAALVGQDEVKLCLLLNVIDPKIGGVMIMDDRGTGKSSTVRSLNKP</sequence>
<dbReference type="PANTHER" id="PTHR32039:SF9">
    <property type="entry name" value="MAGNESIUM-CHELATASE SUBUNIT CHLI-2, CHLOROPLASTIC"/>
    <property type="match status" value="1"/>
</dbReference>
<dbReference type="GO" id="GO:0009570">
    <property type="term" value="C:chloroplast stroma"/>
    <property type="evidence" value="ECO:0007669"/>
    <property type="project" value="TreeGrafter"/>
</dbReference>
<dbReference type="GO" id="GO:0015995">
    <property type="term" value="P:chlorophyll biosynthetic process"/>
    <property type="evidence" value="ECO:0007669"/>
    <property type="project" value="TreeGrafter"/>
</dbReference>
<keyword evidence="2" id="KW-1185">Reference proteome</keyword>
<reference evidence="1 2" key="1">
    <citation type="journal article" date="2020" name="Mol. Plant">
        <title>The Chromosome-Based Rubber Tree Genome Provides New Insights into Spurge Genome Evolution and Rubber Biosynthesis.</title>
        <authorList>
            <person name="Liu J."/>
            <person name="Shi C."/>
            <person name="Shi C.C."/>
            <person name="Li W."/>
            <person name="Zhang Q.J."/>
            <person name="Zhang Y."/>
            <person name="Li K."/>
            <person name="Lu H.F."/>
            <person name="Shi C."/>
            <person name="Zhu S.T."/>
            <person name="Xiao Z.Y."/>
            <person name="Nan H."/>
            <person name="Yue Y."/>
            <person name="Zhu X.G."/>
            <person name="Wu Y."/>
            <person name="Hong X.N."/>
            <person name="Fan G.Y."/>
            <person name="Tong Y."/>
            <person name="Zhang D."/>
            <person name="Mao C.L."/>
            <person name="Liu Y.L."/>
            <person name="Hao S.J."/>
            <person name="Liu W.Q."/>
            <person name="Lv M.Q."/>
            <person name="Zhang H.B."/>
            <person name="Liu Y."/>
            <person name="Hu-Tang G.R."/>
            <person name="Wang J.P."/>
            <person name="Wang J.H."/>
            <person name="Sun Y.H."/>
            <person name="Ni S.B."/>
            <person name="Chen W.B."/>
            <person name="Zhang X.C."/>
            <person name="Jiao Y.N."/>
            <person name="Eichler E.E."/>
            <person name="Li G.H."/>
            <person name="Liu X."/>
            <person name="Gao L.Z."/>
        </authorList>
    </citation>
    <scope>NUCLEOTIDE SEQUENCE [LARGE SCALE GENOMIC DNA]</scope>
    <source>
        <strain evidence="2">cv. GT1</strain>
        <tissue evidence="1">Leaf</tissue>
    </source>
</reference>
<dbReference type="AlphaFoldDB" id="A0A6A6LQB3"/>
<accession>A0A6A6LQB3</accession>
<dbReference type="InterPro" id="IPR045006">
    <property type="entry name" value="CHLI-like"/>
</dbReference>
<protein>
    <submittedName>
        <fullName evidence="1">Uncharacterized protein</fullName>
    </submittedName>
</protein>
<evidence type="ECO:0000313" key="2">
    <source>
        <dbReference type="Proteomes" id="UP000467840"/>
    </source>
</evidence>
<dbReference type="PANTHER" id="PTHR32039">
    <property type="entry name" value="MAGNESIUM-CHELATASE SUBUNIT CHLI"/>
    <property type="match status" value="1"/>
</dbReference>
<name>A0A6A6LQB3_HEVBR</name>
<gene>
    <name evidence="1" type="ORF">GH714_015777</name>
</gene>
<dbReference type="InterPro" id="IPR027417">
    <property type="entry name" value="P-loop_NTPase"/>
</dbReference>
<proteinExistence type="predicted"/>
<dbReference type="SUPFAM" id="SSF52540">
    <property type="entry name" value="P-loop containing nucleoside triphosphate hydrolases"/>
    <property type="match status" value="1"/>
</dbReference>
<dbReference type="Proteomes" id="UP000467840">
    <property type="component" value="Chromosome 16"/>
</dbReference>
<comment type="caution">
    <text evidence="1">The sequence shown here is derived from an EMBL/GenBank/DDBJ whole genome shotgun (WGS) entry which is preliminary data.</text>
</comment>
<evidence type="ECO:0000313" key="1">
    <source>
        <dbReference type="EMBL" id="KAF2303244.1"/>
    </source>
</evidence>
<dbReference type="Gene3D" id="3.40.50.300">
    <property type="entry name" value="P-loop containing nucleotide triphosphate hydrolases"/>
    <property type="match status" value="1"/>
</dbReference>